<dbReference type="GO" id="GO:0006281">
    <property type="term" value="P:DNA repair"/>
    <property type="evidence" value="ECO:0007669"/>
    <property type="project" value="InterPro"/>
</dbReference>
<feature type="domain" description="FANCI solenoid 2" evidence="3">
    <location>
        <begin position="387"/>
        <end position="535"/>
    </location>
</feature>
<evidence type="ECO:0000259" key="2">
    <source>
        <dbReference type="Pfam" id="PF14675"/>
    </source>
</evidence>
<dbReference type="EMBL" id="KQ965814">
    <property type="protein sequence ID" value="KXS10830.1"/>
    <property type="molecule type" value="Genomic_DNA"/>
</dbReference>
<dbReference type="Pfam" id="PF14676">
    <property type="entry name" value="FANCI_S2"/>
    <property type="match status" value="1"/>
</dbReference>
<feature type="compositionally biased region" description="Basic and acidic residues" evidence="1">
    <location>
        <begin position="1193"/>
        <end position="1202"/>
    </location>
</feature>
<feature type="domain" description="FANCI helical" evidence="6">
    <location>
        <begin position="554"/>
        <end position="756"/>
    </location>
</feature>
<organism evidence="7 8">
    <name type="scientific">Gonapodya prolifera (strain JEL478)</name>
    <name type="common">Monoblepharis prolifera</name>
    <dbReference type="NCBI Taxonomy" id="1344416"/>
    <lineage>
        <taxon>Eukaryota</taxon>
        <taxon>Fungi</taxon>
        <taxon>Fungi incertae sedis</taxon>
        <taxon>Chytridiomycota</taxon>
        <taxon>Chytridiomycota incertae sedis</taxon>
        <taxon>Monoblepharidomycetes</taxon>
        <taxon>Monoblepharidales</taxon>
        <taxon>Gonapodyaceae</taxon>
        <taxon>Gonapodya</taxon>
    </lineage>
</organism>
<name>A0A139A212_GONPJ</name>
<feature type="region of interest" description="Disordered" evidence="1">
    <location>
        <begin position="868"/>
        <end position="890"/>
    </location>
</feature>
<dbReference type="Pfam" id="PF14675">
    <property type="entry name" value="FANCI_S1"/>
    <property type="match status" value="1"/>
</dbReference>
<protein>
    <recommendedName>
        <fullName evidence="9">ARM repeat-containing protein</fullName>
    </recommendedName>
</protein>
<dbReference type="SUPFAM" id="SSF48371">
    <property type="entry name" value="ARM repeat"/>
    <property type="match status" value="1"/>
</dbReference>
<feature type="region of interest" description="Disordered" evidence="1">
    <location>
        <begin position="235"/>
        <end position="264"/>
    </location>
</feature>
<dbReference type="Pfam" id="PF14678">
    <property type="entry name" value="FANCI_S4"/>
    <property type="match status" value="1"/>
</dbReference>
<dbReference type="InterPro" id="IPR029308">
    <property type="entry name" value="FANCI_S1"/>
</dbReference>
<feature type="domain" description="FANCI solenoid 4" evidence="4">
    <location>
        <begin position="1012"/>
        <end position="1254"/>
    </location>
</feature>
<keyword evidence="8" id="KW-1185">Reference proteome</keyword>
<feature type="compositionally biased region" description="Basic and acidic residues" evidence="1">
    <location>
        <begin position="1250"/>
        <end position="1260"/>
    </location>
</feature>
<evidence type="ECO:0000256" key="1">
    <source>
        <dbReference type="SAM" id="MobiDB-lite"/>
    </source>
</evidence>
<feature type="region of interest" description="Disordered" evidence="1">
    <location>
        <begin position="1250"/>
        <end position="1286"/>
    </location>
</feature>
<evidence type="ECO:0000313" key="7">
    <source>
        <dbReference type="EMBL" id="KXS10830.1"/>
    </source>
</evidence>
<reference evidence="7 8" key="1">
    <citation type="journal article" date="2015" name="Genome Biol. Evol.">
        <title>Phylogenomic analyses indicate that early fungi evolved digesting cell walls of algal ancestors of land plants.</title>
        <authorList>
            <person name="Chang Y."/>
            <person name="Wang S."/>
            <person name="Sekimoto S."/>
            <person name="Aerts A.L."/>
            <person name="Choi C."/>
            <person name="Clum A."/>
            <person name="LaButti K.M."/>
            <person name="Lindquist E.A."/>
            <person name="Yee Ngan C."/>
            <person name="Ohm R.A."/>
            <person name="Salamov A.A."/>
            <person name="Grigoriev I.V."/>
            <person name="Spatafora J.W."/>
            <person name="Berbee M.L."/>
        </authorList>
    </citation>
    <scope>NUCLEOTIDE SEQUENCE [LARGE SCALE GENOMIC DNA]</scope>
    <source>
        <strain evidence="7 8">JEL478</strain>
    </source>
</reference>
<sequence>MDAPDGSPSLSTIEDVAKELKFLGDKSAAAIGSLIDCLPSGSPGEALREKIYEALVEWLASLPQGSDSHPSKSINAVVNLALDRSDTLAPAYLPHLGKQIIDALARPSAHPLLVSLLPRVLFWMSRHKKLPFEGRDETSAKIRDELVARACALDWSKADRSSQWAEAMRDVEMTGAQMERVATKLVQSIPNVPLSSLPPLVYQILLFSKRTSPKPLIPPHLVCRQLAIRRRKELEHYSRSEDDGDDDDDDGDASVVRKRDDVEDRMTQAEGTALLHMGFSLRADKDLSSDFLKNMRSIRVRDLDPFSLALLFIMGRSSRLSEEVNDFLRTLIVSAHKDDDLGKRAPWVSDQDSPETPTSSVDRLTSHLRSLVRLTSRGWDFAVIQSLCTFLLAAIDEAGPARGKDSAQVQRKVIETCTTVMSDVFEHHELIRPYLADETISRIKDGGNSALAFAQILGNLIKTIPDGFFEHIARLQDVLDHLPLIPRKAAHAVILSLSHLLPLRPTLRDHMVLSLRKCLASRDASARLTAVTGLLHLVELSEPRASQGVVGEIALQVEALSAARKAIDAQPEVRVALYSGLESICCRYPRLSGNVLDLIAPQLSKYVYDTKGDAGSALALSKCVMDEQSDQYITEPLPFLLRAVAQAFFFHLTSPPTLRGGHSSGSSKKMDGIRRQLQTLLHNLCKAELADFELDKMVEYSTATRTGTRNMMMAALLFGCYEVMIEYNFKMREHDHTFEDCSKLFKRLAELLEVVKERVSKSKDKDSTPRSKSNIGDTSYFSFGFLSAYVSFAVVGNDPDSAAGTAIRGSQLTHHILGALRKRLHSWESDYSESVGVSGIQEADNLVIVTAALWKDALYNVNQHVQTLENHERSEKKKEKKKPSSPSDTVDTLCDSLKILLNYHPDQLSAVADTLEWIPEEAVDSSAVRQCLNQLQQLLTLVMKVHPTGKEVAAIASLISTLCTSSTDASSATFVEGMCQTTATQDPTLAKTFASLLLTISQEAGTNEDVLKRLLQDLRSVIAIPTDEDDEASSVYYSLVSEATSGAIINAILGHVDETLALSDWATGQAVKIPKDCSDHETGGAFENQTCNILQTQGFVLSSLLHCVVPQGSREPILKTLKRLFVAVVNILRVKNAEKKPEADLPLIGLMEKMGNLSSDVYTFLVTLLVPSEPTGDDEDSGLKRKKAPGGKKKSDPEKLRTMRESKLVPALIFEIERLDKELLKLAKKSKQPGLAKYLKRSTARDFKLEKQKLVVRDDGEGSEDGEESDSADESKQQQSKRKRGT</sequence>
<gene>
    <name evidence="7" type="ORF">M427DRAFT_138903</name>
</gene>
<feature type="compositionally biased region" description="Acidic residues" evidence="1">
    <location>
        <begin position="1261"/>
        <end position="1272"/>
    </location>
</feature>
<dbReference type="InterPro" id="IPR029315">
    <property type="entry name" value="FANCI_S2"/>
</dbReference>
<evidence type="ECO:0008006" key="9">
    <source>
        <dbReference type="Google" id="ProtNLM"/>
    </source>
</evidence>
<feature type="compositionally biased region" description="Acidic residues" evidence="1">
    <location>
        <begin position="242"/>
        <end position="252"/>
    </location>
</feature>
<dbReference type="OMA" id="QSMRMMN"/>
<proteinExistence type="predicted"/>
<dbReference type="Pfam" id="PF14680">
    <property type="entry name" value="FANCI_HD2"/>
    <property type="match status" value="1"/>
</dbReference>
<evidence type="ECO:0000259" key="5">
    <source>
        <dbReference type="Pfam" id="PF14679"/>
    </source>
</evidence>
<dbReference type="Proteomes" id="UP000070544">
    <property type="component" value="Unassembled WGS sequence"/>
</dbReference>
<dbReference type="GO" id="GO:0070182">
    <property type="term" value="F:DNA polymerase binding"/>
    <property type="evidence" value="ECO:0007669"/>
    <property type="project" value="TreeGrafter"/>
</dbReference>
<dbReference type="OrthoDB" id="195089at2759"/>
<evidence type="ECO:0000259" key="3">
    <source>
        <dbReference type="Pfam" id="PF14676"/>
    </source>
</evidence>
<evidence type="ECO:0000259" key="6">
    <source>
        <dbReference type="Pfam" id="PF14680"/>
    </source>
</evidence>
<feature type="domain" description="FANCI solenoid 1" evidence="2">
    <location>
        <begin position="69"/>
        <end position="280"/>
    </location>
</feature>
<evidence type="ECO:0000259" key="4">
    <source>
        <dbReference type="Pfam" id="PF14678"/>
    </source>
</evidence>
<dbReference type="InterPro" id="IPR016024">
    <property type="entry name" value="ARM-type_fold"/>
</dbReference>
<dbReference type="STRING" id="1344416.A0A139A212"/>
<dbReference type="InterPro" id="IPR029314">
    <property type="entry name" value="FANCI_S4"/>
</dbReference>
<dbReference type="InterPro" id="IPR026171">
    <property type="entry name" value="FANCI"/>
</dbReference>
<dbReference type="InterPro" id="IPR029310">
    <property type="entry name" value="FANCI_HD1"/>
</dbReference>
<dbReference type="PANTHER" id="PTHR21818:SF0">
    <property type="entry name" value="FANCONI ANEMIA GROUP I PROTEIN"/>
    <property type="match status" value="1"/>
</dbReference>
<feature type="domain" description="FANCI helical" evidence="5">
    <location>
        <begin position="287"/>
        <end position="350"/>
    </location>
</feature>
<feature type="compositionally biased region" description="Basic and acidic residues" evidence="1">
    <location>
        <begin position="255"/>
        <end position="264"/>
    </location>
</feature>
<dbReference type="Pfam" id="PF14679">
    <property type="entry name" value="FANCI_HD1"/>
    <property type="match status" value="1"/>
</dbReference>
<evidence type="ECO:0000313" key="8">
    <source>
        <dbReference type="Proteomes" id="UP000070544"/>
    </source>
</evidence>
<feature type="region of interest" description="Disordered" evidence="1">
    <location>
        <begin position="1174"/>
        <end position="1202"/>
    </location>
</feature>
<dbReference type="InterPro" id="IPR029312">
    <property type="entry name" value="FANCI_HD2"/>
</dbReference>
<accession>A0A139A212</accession>
<dbReference type="PANTHER" id="PTHR21818">
    <property type="entry name" value="BC025462 PROTEIN"/>
    <property type="match status" value="1"/>
</dbReference>